<dbReference type="AlphaFoldDB" id="A0A2G4YLS1"/>
<sequence length="64" mass="7246">MANSRFSISYPVLLTNSLSNFSFFPYNIPAQRSEVWMPSFEGMTVERGYGATEKATAFDKGELR</sequence>
<name>A0A2G4YLS1_9PROT</name>
<reference evidence="1 2" key="1">
    <citation type="submission" date="2017-10" db="EMBL/GenBank/DDBJ databases">
        <title>Frigbacter circumglobatus gen. nov. sp. nov., isolated from sediment cultured in situ.</title>
        <authorList>
            <person name="Zhao Z."/>
        </authorList>
    </citation>
    <scope>NUCLEOTIDE SEQUENCE [LARGE SCALE GENOMIC DNA]</scope>
    <source>
        <strain evidence="1 2">ZYL</strain>
    </source>
</reference>
<comment type="caution">
    <text evidence="1">The sequence shown here is derived from an EMBL/GenBank/DDBJ whole genome shotgun (WGS) entry which is preliminary data.</text>
</comment>
<dbReference type="Proteomes" id="UP000229730">
    <property type="component" value="Unassembled WGS sequence"/>
</dbReference>
<proteinExistence type="predicted"/>
<organism evidence="1 2">
    <name type="scientific">Paremcibacter congregatus</name>
    <dbReference type="NCBI Taxonomy" id="2043170"/>
    <lineage>
        <taxon>Bacteria</taxon>
        <taxon>Pseudomonadati</taxon>
        <taxon>Pseudomonadota</taxon>
        <taxon>Alphaproteobacteria</taxon>
        <taxon>Emcibacterales</taxon>
        <taxon>Emcibacteraceae</taxon>
        <taxon>Paremcibacter</taxon>
    </lineage>
</organism>
<dbReference type="EMBL" id="PDEM01000033">
    <property type="protein sequence ID" value="PHZ83275.1"/>
    <property type="molecule type" value="Genomic_DNA"/>
</dbReference>
<gene>
    <name evidence="1" type="ORF">CRD36_17030</name>
</gene>
<evidence type="ECO:0000313" key="1">
    <source>
        <dbReference type="EMBL" id="PHZ83275.1"/>
    </source>
</evidence>
<dbReference type="InParanoid" id="A0A2G4YLS1"/>
<keyword evidence="2" id="KW-1185">Reference proteome</keyword>
<accession>A0A2G4YLS1</accession>
<evidence type="ECO:0000313" key="2">
    <source>
        <dbReference type="Proteomes" id="UP000229730"/>
    </source>
</evidence>
<protein>
    <submittedName>
        <fullName evidence="1">Uncharacterized protein</fullName>
    </submittedName>
</protein>